<dbReference type="RefSeq" id="WP_005165765.1">
    <property type="nucleotide sequence ID" value="NZ_CGBC01000050.1"/>
</dbReference>
<dbReference type="EMBL" id="CGBR01000018">
    <property type="protein sequence ID" value="CFQ66025.1"/>
    <property type="molecule type" value="Genomic_DNA"/>
</dbReference>
<dbReference type="Proteomes" id="UP000595309">
    <property type="component" value="Chromosome"/>
</dbReference>
<name>A0A0E1NH27_YEREN</name>
<evidence type="ECO:0000256" key="1">
    <source>
        <dbReference type="SAM" id="SignalP"/>
    </source>
</evidence>
<protein>
    <recommendedName>
        <fullName evidence="6">Lipoprotein</fullName>
    </recommendedName>
</protein>
<evidence type="ECO:0000313" key="2">
    <source>
        <dbReference type="EMBL" id="CFQ66025.1"/>
    </source>
</evidence>
<sequence length="93" mass="10142">MKYRILILLITLPLAIPAFACMRQGSACYKNCKAAFPDNPTGEFFCDLGGTPPVPHSAAYLRNKGLSGYEMAKVVNNFTKTQPGLQAMDIQSN</sequence>
<dbReference type="EMBL" id="CP068146">
    <property type="protein sequence ID" value="QQU46814.1"/>
    <property type="molecule type" value="Genomic_DNA"/>
</dbReference>
<feature type="signal peptide" evidence="1">
    <location>
        <begin position="1"/>
        <end position="20"/>
    </location>
</feature>
<evidence type="ECO:0000313" key="3">
    <source>
        <dbReference type="EMBL" id="QQU46814.1"/>
    </source>
</evidence>
<dbReference type="PATRIC" id="fig|630.129.peg.2203"/>
<evidence type="ECO:0000313" key="5">
    <source>
        <dbReference type="Proteomes" id="UP000595309"/>
    </source>
</evidence>
<proteinExistence type="predicted"/>
<evidence type="ECO:0008006" key="6">
    <source>
        <dbReference type="Google" id="ProtNLM"/>
    </source>
</evidence>
<feature type="chain" id="PRO_5035989843" description="Lipoprotein" evidence="1">
    <location>
        <begin position="21"/>
        <end position="93"/>
    </location>
</feature>
<keyword evidence="1" id="KW-0732">Signal</keyword>
<accession>A0A0E1NH27</accession>
<reference evidence="3 5" key="2">
    <citation type="submission" date="2021-01" db="EMBL/GenBank/DDBJ databases">
        <title>FDA dAtabase for Regulatory Grade micrObial Sequences (FDA-ARGOS): Supporting development and validation of Infectious Disease Dx tests.</title>
        <authorList>
            <person name="Blissenbach B."/>
            <person name="Krut O."/>
            <person name="Tallon L."/>
            <person name="Sadzewicz L."/>
            <person name="Zhao X."/>
            <person name="Boylan J."/>
            <person name="Ott S."/>
            <person name="Bowen H."/>
            <person name="Vavikolanu K."/>
            <person name="Mehta A."/>
            <person name="Aluvathingal J."/>
            <person name="Nadendla S."/>
            <person name="Yan Y."/>
            <person name="Sichtig H."/>
        </authorList>
    </citation>
    <scope>NUCLEOTIDE SEQUENCE [LARGE SCALE GENOMIC DNA]</scope>
    <source>
        <strain evidence="3 5">FDAARGOS_1082</strain>
    </source>
</reference>
<dbReference type="Proteomes" id="UP000048841">
    <property type="component" value="Unassembled WGS sequence"/>
</dbReference>
<dbReference type="GeneID" id="31409087"/>
<gene>
    <name evidence="2" type="ORF">ERS137941_02630</name>
    <name evidence="3" type="ORF">I6I39_18165</name>
</gene>
<organism evidence="2 4">
    <name type="scientific">Yersinia enterocolitica</name>
    <dbReference type="NCBI Taxonomy" id="630"/>
    <lineage>
        <taxon>Bacteria</taxon>
        <taxon>Pseudomonadati</taxon>
        <taxon>Pseudomonadota</taxon>
        <taxon>Gammaproteobacteria</taxon>
        <taxon>Enterobacterales</taxon>
        <taxon>Yersiniaceae</taxon>
        <taxon>Yersinia</taxon>
    </lineage>
</organism>
<reference evidence="2 4" key="1">
    <citation type="submission" date="2015-03" db="EMBL/GenBank/DDBJ databases">
        <authorList>
            <person name="Murphy D."/>
        </authorList>
    </citation>
    <scope>NUCLEOTIDE SEQUENCE [LARGE SCALE GENOMIC DNA]</scope>
    <source>
        <strain evidence="2 4">IP26249</strain>
    </source>
</reference>
<dbReference type="AlphaFoldDB" id="A0A0E1NH27"/>
<dbReference type="KEGG" id="yet:CH48_3823"/>
<evidence type="ECO:0000313" key="4">
    <source>
        <dbReference type="Proteomes" id="UP000048841"/>
    </source>
</evidence>